<evidence type="ECO:0000256" key="1">
    <source>
        <dbReference type="SAM" id="Coils"/>
    </source>
</evidence>
<name>A0A7I8V773_9ANNE</name>
<organism evidence="4 5">
    <name type="scientific">Dimorphilus gyrociliatus</name>
    <dbReference type="NCBI Taxonomy" id="2664684"/>
    <lineage>
        <taxon>Eukaryota</taxon>
        <taxon>Metazoa</taxon>
        <taxon>Spiralia</taxon>
        <taxon>Lophotrochozoa</taxon>
        <taxon>Annelida</taxon>
        <taxon>Polychaeta</taxon>
        <taxon>Polychaeta incertae sedis</taxon>
        <taxon>Dinophilidae</taxon>
        <taxon>Dimorphilus</taxon>
    </lineage>
</organism>
<dbReference type="InterPro" id="IPR013766">
    <property type="entry name" value="Thioredoxin_domain"/>
</dbReference>
<dbReference type="Pfam" id="PF24509">
    <property type="entry name" value="TXNDC16_2nd"/>
    <property type="match status" value="1"/>
</dbReference>
<dbReference type="Pfam" id="PF00085">
    <property type="entry name" value="Thioredoxin"/>
    <property type="match status" value="1"/>
</dbReference>
<accession>A0A7I8V773</accession>
<dbReference type="PANTHER" id="PTHR22699:SF1">
    <property type="entry name" value="THIOREDOXIN DOMAIN-CONTAINING PROTEIN 16"/>
    <property type="match status" value="1"/>
</dbReference>
<keyword evidence="5" id="KW-1185">Reference proteome</keyword>
<keyword evidence="1" id="KW-0175">Coiled coil</keyword>
<feature type="coiled-coil region" evidence="1">
    <location>
        <begin position="42"/>
        <end position="69"/>
    </location>
</feature>
<protein>
    <submittedName>
        <fullName evidence="4">DgyrCDS689</fullName>
    </submittedName>
</protein>
<dbReference type="EMBL" id="CAJFCJ010000001">
    <property type="protein sequence ID" value="CAD5111373.1"/>
    <property type="molecule type" value="Genomic_DNA"/>
</dbReference>
<dbReference type="Gene3D" id="3.40.30.10">
    <property type="entry name" value="Glutaredoxin"/>
    <property type="match status" value="2"/>
</dbReference>
<sequence length="808" mass="95095">MISSNQKVENHRFEITQLKTKTEYKNFIQQSLTTVLYVLVNSDNIEADLNILNERFSEAIQELNNFKADFAVLICKEAKVALCSKKTENFFQTFDDGSKLLEFMSADIFDYNSLLAHTLQLVLLEKVPIVQSSEELEKIQNFSPDKDSVLVYLSKIGTFDHLLFLKAAYEFIDKPLRFIATTTPSVVYKLQDSDRSSTQLYFFQCIHKDCVESRVFLSLQYLSSFCQRVLDDHEMNYLDTKDSLHETMTPYDPSMYHILLIYSSDVGEQKAQISQLGKALEERFYGQVTLYVHDSSKRTVYDFGLEIDDSNFPKPCLVFPGDDVEYDKLCFNDQFDHDDAFLECIGFIKEVYLKIHKYDDLEQKLQRRPETDEDKLAKEVVTEDDPIMLELKELEKTDPIDKSSLLVLTRKTFYELKQESDFLVVLFFLEVDVRSKASLRHYSKAAKQMKYRKLAIIDCYDWTYTCRDEKITSYPQIRIYRNQKEIQYKGSLTEEAILQAVYMYGIKSPMRLTTREEVDEFAMGQLHKFSHICVLGIFNSDNSPYVEEYKSLAIEYEKNILFAFIIENNNEISKVFNTQSPAVIVFNRNDGWRKRMIINRYDIDGSLKKFMIKNFRDAVQEITITNFPVLRYEKKPFLILFTRNEKAKYDNEKFKALGDISFSNKVDEIIISWMDTNQKLSQKILSAYLNGSKEEFDQDSSYLFYVDFNKQFVYRYTSAVKEDPLIEWLGKVRQELIEPYYTMTNKTWLPLHPGFDYLSMIFKEKRQELSQTLESINSKNQDINYDEMQQEVAHQNNLEEISHKHTEL</sequence>
<dbReference type="Pfam" id="PF13848">
    <property type="entry name" value="Thioredoxin_6"/>
    <property type="match status" value="1"/>
</dbReference>
<evidence type="ECO:0000313" key="5">
    <source>
        <dbReference type="Proteomes" id="UP000549394"/>
    </source>
</evidence>
<dbReference type="InterPro" id="IPR036249">
    <property type="entry name" value="Thioredoxin-like_sf"/>
</dbReference>
<feature type="domain" description="Thioredoxin" evidence="2">
    <location>
        <begin position="407"/>
        <end position="500"/>
    </location>
</feature>
<feature type="domain" description="TXNDC16 second thioredoxin-like" evidence="3">
    <location>
        <begin position="122"/>
        <end position="208"/>
    </location>
</feature>
<dbReference type="CDD" id="cd02961">
    <property type="entry name" value="PDI_a_family"/>
    <property type="match status" value="1"/>
</dbReference>
<gene>
    <name evidence="4" type="ORF">DGYR_LOCUS677</name>
</gene>
<dbReference type="OrthoDB" id="427280at2759"/>
<evidence type="ECO:0000313" key="4">
    <source>
        <dbReference type="EMBL" id="CAD5111373.1"/>
    </source>
</evidence>
<dbReference type="PANTHER" id="PTHR22699">
    <property type="entry name" value="THIOREDOXIN DOMAIN-CONTAINING PROTEIN 16"/>
    <property type="match status" value="1"/>
</dbReference>
<dbReference type="Proteomes" id="UP000549394">
    <property type="component" value="Unassembled WGS sequence"/>
</dbReference>
<evidence type="ECO:0000259" key="3">
    <source>
        <dbReference type="Pfam" id="PF24509"/>
    </source>
</evidence>
<dbReference type="InterPro" id="IPR040090">
    <property type="entry name" value="TXNDC16"/>
</dbReference>
<dbReference type="AlphaFoldDB" id="A0A7I8V773"/>
<proteinExistence type="predicted"/>
<comment type="caution">
    <text evidence="4">The sequence shown here is derived from an EMBL/GenBank/DDBJ whole genome shotgun (WGS) entry which is preliminary data.</text>
</comment>
<evidence type="ECO:0000259" key="2">
    <source>
        <dbReference type="Pfam" id="PF00085"/>
    </source>
</evidence>
<dbReference type="SUPFAM" id="SSF52833">
    <property type="entry name" value="Thioredoxin-like"/>
    <property type="match status" value="2"/>
</dbReference>
<dbReference type="InterPro" id="IPR057642">
    <property type="entry name" value="TXNDC16_2nd"/>
</dbReference>
<reference evidence="4 5" key="1">
    <citation type="submission" date="2020-08" db="EMBL/GenBank/DDBJ databases">
        <authorList>
            <person name="Hejnol A."/>
        </authorList>
    </citation>
    <scope>NUCLEOTIDE SEQUENCE [LARGE SCALE GENOMIC DNA]</scope>
</reference>